<evidence type="ECO:0000256" key="2">
    <source>
        <dbReference type="ARBA" id="ARBA00022448"/>
    </source>
</evidence>
<keyword evidence="2 11" id="KW-0813">Transport</keyword>
<dbReference type="InterPro" id="IPR036942">
    <property type="entry name" value="Beta-barrel_TonB_sf"/>
</dbReference>
<dbReference type="GO" id="GO:0006826">
    <property type="term" value="P:iron ion transport"/>
    <property type="evidence" value="ECO:0007669"/>
    <property type="project" value="UniProtKB-KW"/>
</dbReference>
<dbReference type="PANTHER" id="PTHR32552:SF81">
    <property type="entry name" value="TONB-DEPENDENT OUTER MEMBRANE RECEPTOR"/>
    <property type="match status" value="1"/>
</dbReference>
<keyword evidence="16" id="KW-1185">Reference proteome</keyword>
<dbReference type="Gene3D" id="2.40.170.20">
    <property type="entry name" value="TonB-dependent receptor, beta-barrel domain"/>
    <property type="match status" value="1"/>
</dbReference>
<dbReference type="SUPFAM" id="SSF56935">
    <property type="entry name" value="Porins"/>
    <property type="match status" value="1"/>
</dbReference>
<evidence type="ECO:0000256" key="3">
    <source>
        <dbReference type="ARBA" id="ARBA00022452"/>
    </source>
</evidence>
<dbReference type="Pfam" id="PF07715">
    <property type="entry name" value="Plug"/>
    <property type="match status" value="1"/>
</dbReference>
<dbReference type="SUPFAM" id="SSF49464">
    <property type="entry name" value="Carboxypeptidase regulatory domain-like"/>
    <property type="match status" value="1"/>
</dbReference>
<dbReference type="Gene3D" id="2.170.130.10">
    <property type="entry name" value="TonB-dependent receptor, plug domain"/>
    <property type="match status" value="1"/>
</dbReference>
<dbReference type="PROSITE" id="PS52016">
    <property type="entry name" value="TONB_DEPENDENT_REC_3"/>
    <property type="match status" value="1"/>
</dbReference>
<keyword evidence="10 11" id="KW-0998">Cell outer membrane</keyword>
<evidence type="ECO:0000256" key="11">
    <source>
        <dbReference type="PROSITE-ProRule" id="PRU01360"/>
    </source>
</evidence>
<name>A0A1G9U484_9FLAO</name>
<reference evidence="15 16" key="1">
    <citation type="submission" date="2016-10" db="EMBL/GenBank/DDBJ databases">
        <authorList>
            <person name="de Groot N.N."/>
        </authorList>
    </citation>
    <scope>NUCLEOTIDE SEQUENCE [LARGE SCALE GENOMIC DNA]</scope>
    <source>
        <strain evidence="15 16">DSM 19886</strain>
    </source>
</reference>
<dbReference type="Pfam" id="PF13715">
    <property type="entry name" value="CarbopepD_reg_2"/>
    <property type="match status" value="1"/>
</dbReference>
<evidence type="ECO:0000259" key="14">
    <source>
        <dbReference type="Pfam" id="PF07715"/>
    </source>
</evidence>
<evidence type="ECO:0000256" key="9">
    <source>
        <dbReference type="ARBA" id="ARBA00023136"/>
    </source>
</evidence>
<feature type="domain" description="TonB-dependent receptor plug" evidence="14">
    <location>
        <begin position="227"/>
        <end position="336"/>
    </location>
</feature>
<evidence type="ECO:0000259" key="13">
    <source>
        <dbReference type="Pfam" id="PF00593"/>
    </source>
</evidence>
<keyword evidence="9 11" id="KW-0472">Membrane</keyword>
<dbReference type="Gene3D" id="2.60.40.1120">
    <property type="entry name" value="Carboxypeptidase-like, regulatory domain"/>
    <property type="match status" value="1"/>
</dbReference>
<gene>
    <name evidence="15" type="ORF">SAMN04488514_110111</name>
</gene>
<feature type="domain" description="TonB-dependent receptor-like beta-barrel" evidence="13">
    <location>
        <begin position="522"/>
        <end position="974"/>
    </location>
</feature>
<keyword evidence="6" id="KW-0408">Iron</keyword>
<dbReference type="OrthoDB" id="9768177at2"/>
<dbReference type="NCBIfam" id="TIGR04056">
    <property type="entry name" value="OMP_RagA_SusC"/>
    <property type="match status" value="1"/>
</dbReference>
<dbReference type="NCBIfam" id="TIGR04057">
    <property type="entry name" value="SusC_RagA_signa"/>
    <property type="match status" value="1"/>
</dbReference>
<dbReference type="InterPro" id="IPR023997">
    <property type="entry name" value="TonB-dep_OMP_SusC/RagA_CS"/>
</dbReference>
<dbReference type="InterPro" id="IPR012910">
    <property type="entry name" value="Plug_dom"/>
</dbReference>
<dbReference type="Pfam" id="PF00593">
    <property type="entry name" value="TonB_dep_Rec_b-barrel"/>
    <property type="match status" value="1"/>
</dbReference>
<keyword evidence="4" id="KW-0410">Iron transport</keyword>
<evidence type="ECO:0000256" key="8">
    <source>
        <dbReference type="ARBA" id="ARBA00023077"/>
    </source>
</evidence>
<keyword evidence="7" id="KW-0406">Ion transport</keyword>
<comment type="subcellular location">
    <subcellularLocation>
        <location evidence="1 11">Cell outer membrane</location>
        <topology evidence="1 11">Multi-pass membrane protein</topology>
    </subcellularLocation>
</comment>
<organism evidence="15 16">
    <name type="scientific">Kriegella aquimaris</name>
    <dbReference type="NCBI Taxonomy" id="192904"/>
    <lineage>
        <taxon>Bacteria</taxon>
        <taxon>Pseudomonadati</taxon>
        <taxon>Bacteroidota</taxon>
        <taxon>Flavobacteriia</taxon>
        <taxon>Flavobacteriales</taxon>
        <taxon>Flavobacteriaceae</taxon>
        <taxon>Kriegella</taxon>
    </lineage>
</organism>
<keyword evidence="8 12" id="KW-0798">TonB box</keyword>
<evidence type="ECO:0000256" key="4">
    <source>
        <dbReference type="ARBA" id="ARBA00022496"/>
    </source>
</evidence>
<dbReference type="EMBL" id="FNGV01000010">
    <property type="protein sequence ID" value="SDM54789.1"/>
    <property type="molecule type" value="Genomic_DNA"/>
</dbReference>
<dbReference type="AlphaFoldDB" id="A0A1G9U484"/>
<keyword evidence="5 11" id="KW-0812">Transmembrane</keyword>
<dbReference type="InterPro" id="IPR037066">
    <property type="entry name" value="Plug_dom_sf"/>
</dbReference>
<dbReference type="GO" id="GO:0009279">
    <property type="term" value="C:cell outer membrane"/>
    <property type="evidence" value="ECO:0007669"/>
    <property type="project" value="UniProtKB-SubCell"/>
</dbReference>
<protein>
    <submittedName>
        <fullName evidence="15">TonB-linked outer membrane protein, SusC/RagA family</fullName>
    </submittedName>
</protein>
<dbReference type="Proteomes" id="UP000199440">
    <property type="component" value="Unassembled WGS sequence"/>
</dbReference>
<evidence type="ECO:0000256" key="10">
    <source>
        <dbReference type="ARBA" id="ARBA00023237"/>
    </source>
</evidence>
<evidence type="ECO:0000256" key="12">
    <source>
        <dbReference type="RuleBase" id="RU003357"/>
    </source>
</evidence>
<evidence type="ECO:0000256" key="6">
    <source>
        <dbReference type="ARBA" id="ARBA00023004"/>
    </source>
</evidence>
<accession>A0A1G9U484</accession>
<evidence type="ECO:0000256" key="5">
    <source>
        <dbReference type="ARBA" id="ARBA00022692"/>
    </source>
</evidence>
<sequence>MKIHLKIGSRLICPPEFSLKMKLTTFLLFIALFNIRANNYAQGTRITLDLKEVTVEAVLNEIELNTEFKFLYNIKDVDINRIVTVKVKNEKIEKILHSIFTKESYEVSGKHIIIRSKKERLPEKIPEKAAAPQVIEVSGTVKDTDGEILPGVNIIIKGTNKGIVSDFDGNFTIEVPNTMAVLIFSYIGMETKEILVGNQTVLNVALVPSAQKMDEVVVTALGMKREKRALGYSVGEVDSEKMNLVPQENALAGLSSKVSGLDVRRSGNDLNAETHVYIRGRTSLAGNDEPLVVVDGSPVGSTAVLNDISAVNIKSVSILKGASAAALYGSRAGNGVILVTTKSGEGVKKGIGVSFTTSSTLNTPYKYFETQNRFTNGQRGIFDEATWQHWYGPEEGGSAVQWNSNGEAVPLKFYQNPQKDYFRTGFTVINDASISGNYDKGNFRLAISHMKGEGYSPGTELEKLGFRLNTSYKITDKVTVSTNINFSNPNSDQNPIRYLNGDNQYFDLFNIAPHININDLKGDYWESPNVAQRKVTEGYNNPWFSANERINKFDKLSGFGNIKLDWEITSNFNAMARVAYSGNTNKEETLKPWSFQGFGGGTTKPFGAYNLDNSNSRETNVDVLFSYDKKIGDFRISPSVGGNIMKSNISTYNSGGDNLVLPGLFTLSNVTRGGLDYRSGSYKKAVYSVYGMATMSYKNMLFLDLTARNDWSSTLPKENSSYFYPSVSGSVLVSEMLPMPSWVSLFKLRSGWAQVGKDTEPYLINPTLSQGFWGDDFTYSLPSSMPNTKLKPEIATSYEVGADLGFFKGRLGLEATYYKTQNKNQILNVNVSPLTGYTSTTINAGNVENYGFEFGLNMVPIKSEDFEWNMNVNFTTQESKLVELVDGIDLVRFGGGTDGGAHTKVGGVIGDMYSPYIKKVEEGEYAGWNLLDSNGRWDVDRTRENQIKVGNFNNDFAVGLNTSIRYKNLTLSASFDWRQGGDFYSESMKRMARSGKIEDWKNGVSSSTYSGILDANSYSDRAALANEIKSNPIYRDNDVWVGGRNEELGGFEFNGNYNGAFFPGVIDNGDGTYTENFGDAGTQLFDAYRVVESSGSFWRTGYAFMYDASFIKLRDITMTYEFSPDVAKFVAADNIALSLFAKNIMLWTAAGIGIDPELAYDQGAQGFEEWNVAPWTAPIGLRLNISF</sequence>
<keyword evidence="3 11" id="KW-1134">Transmembrane beta strand</keyword>
<comment type="similarity">
    <text evidence="11 12">Belongs to the TonB-dependent receptor family.</text>
</comment>
<dbReference type="InterPro" id="IPR023996">
    <property type="entry name" value="TonB-dep_OMP_SusC/RagA"/>
</dbReference>
<evidence type="ECO:0000313" key="16">
    <source>
        <dbReference type="Proteomes" id="UP000199440"/>
    </source>
</evidence>
<evidence type="ECO:0000256" key="1">
    <source>
        <dbReference type="ARBA" id="ARBA00004571"/>
    </source>
</evidence>
<evidence type="ECO:0000313" key="15">
    <source>
        <dbReference type="EMBL" id="SDM54789.1"/>
    </source>
</evidence>
<dbReference type="InterPro" id="IPR039426">
    <property type="entry name" value="TonB-dep_rcpt-like"/>
</dbReference>
<proteinExistence type="inferred from homology"/>
<evidence type="ECO:0000256" key="7">
    <source>
        <dbReference type="ARBA" id="ARBA00023065"/>
    </source>
</evidence>
<dbReference type="STRING" id="192904.SAMN04488514_110111"/>
<dbReference type="InterPro" id="IPR008969">
    <property type="entry name" value="CarboxyPept-like_regulatory"/>
</dbReference>
<dbReference type="InterPro" id="IPR000531">
    <property type="entry name" value="Beta-barrel_TonB"/>
</dbReference>
<dbReference type="PANTHER" id="PTHR32552">
    <property type="entry name" value="FERRICHROME IRON RECEPTOR-RELATED"/>
    <property type="match status" value="1"/>
</dbReference>